<evidence type="ECO:0000313" key="6">
    <source>
        <dbReference type="Proteomes" id="UP000663829"/>
    </source>
</evidence>
<keyword evidence="1" id="KW-0040">ANK repeat</keyword>
<evidence type="ECO:0000313" key="5">
    <source>
        <dbReference type="EMBL" id="CAF4358476.1"/>
    </source>
</evidence>
<evidence type="ECO:0000313" key="3">
    <source>
        <dbReference type="EMBL" id="CAF1496054.1"/>
    </source>
</evidence>
<organism evidence="3 6">
    <name type="scientific">Didymodactylos carnosus</name>
    <dbReference type="NCBI Taxonomy" id="1234261"/>
    <lineage>
        <taxon>Eukaryota</taxon>
        <taxon>Metazoa</taxon>
        <taxon>Spiralia</taxon>
        <taxon>Gnathifera</taxon>
        <taxon>Rotifera</taxon>
        <taxon>Eurotatoria</taxon>
        <taxon>Bdelloidea</taxon>
        <taxon>Philodinida</taxon>
        <taxon>Philodinidae</taxon>
        <taxon>Didymodactylos</taxon>
    </lineage>
</organism>
<dbReference type="Gene3D" id="1.25.40.20">
    <property type="entry name" value="Ankyrin repeat-containing domain"/>
    <property type="match status" value="1"/>
</dbReference>
<dbReference type="EMBL" id="CAJNOQ010022079">
    <property type="protein sequence ID" value="CAF1496054.1"/>
    <property type="molecule type" value="Genomic_DNA"/>
</dbReference>
<dbReference type="AlphaFoldDB" id="A0A815STB2"/>
<dbReference type="InterPro" id="IPR002110">
    <property type="entry name" value="Ankyrin_rpt"/>
</dbReference>
<evidence type="ECO:0000313" key="4">
    <source>
        <dbReference type="EMBL" id="CAF3976887.1"/>
    </source>
</evidence>
<dbReference type="Proteomes" id="UP000681722">
    <property type="component" value="Unassembled WGS sequence"/>
</dbReference>
<evidence type="ECO:0000313" key="2">
    <source>
        <dbReference type="EMBL" id="CAF1165244.1"/>
    </source>
</evidence>
<reference evidence="3" key="1">
    <citation type="submission" date="2021-02" db="EMBL/GenBank/DDBJ databases">
        <authorList>
            <person name="Nowell W R."/>
        </authorList>
    </citation>
    <scope>NUCLEOTIDE SEQUENCE</scope>
</reference>
<evidence type="ECO:0000256" key="1">
    <source>
        <dbReference type="PROSITE-ProRule" id="PRU00023"/>
    </source>
</evidence>
<dbReference type="EMBL" id="CAJOBC010087582">
    <property type="protein sequence ID" value="CAF4358476.1"/>
    <property type="molecule type" value="Genomic_DNA"/>
</dbReference>
<comment type="caution">
    <text evidence="3">The sequence shown here is derived from an EMBL/GenBank/DDBJ whole genome shotgun (WGS) entry which is preliminary data.</text>
</comment>
<dbReference type="EMBL" id="CAJNOK010012526">
    <property type="protein sequence ID" value="CAF1165244.1"/>
    <property type="molecule type" value="Genomic_DNA"/>
</dbReference>
<dbReference type="SUPFAM" id="SSF48403">
    <property type="entry name" value="Ankyrin repeat"/>
    <property type="match status" value="1"/>
</dbReference>
<sequence length="229" mass="26087">MTLVRNSVLNKSTEEVEQEDVVEKNLKDVLYAAIRCDPKQNEVKWKEFQAQVKKRDAKPGDIKILIQTTDNTRHSLLHLTVLVNNLFILNRFIEDYDCDLEKAIDKHGKNVLHYAAGSLLINEGANSSSKSDPGLLEGFANFYHILPRASQCNSAIGEQQQRPKFSQTIYTDRTILTRLLEYKKFDINEGDNQGRTPLHHAVMNSCQANVEILLLDKGKINIYVNAFTQ</sequence>
<dbReference type="EMBL" id="CAJOBA010034050">
    <property type="protein sequence ID" value="CAF3976887.1"/>
    <property type="molecule type" value="Genomic_DNA"/>
</dbReference>
<dbReference type="Proteomes" id="UP000677228">
    <property type="component" value="Unassembled WGS sequence"/>
</dbReference>
<dbReference type="InterPro" id="IPR036770">
    <property type="entry name" value="Ankyrin_rpt-contain_sf"/>
</dbReference>
<gene>
    <name evidence="3" type="ORF">GPM918_LOCUS36470</name>
    <name evidence="2" type="ORF">OVA965_LOCUS22295</name>
    <name evidence="5" type="ORF">SRO942_LOCUS37209</name>
    <name evidence="4" type="ORF">TMI583_LOCUS23008</name>
</gene>
<feature type="repeat" description="ANK" evidence="1">
    <location>
        <begin position="193"/>
        <end position="225"/>
    </location>
</feature>
<dbReference type="PROSITE" id="PS50088">
    <property type="entry name" value="ANK_REPEAT"/>
    <property type="match status" value="1"/>
</dbReference>
<dbReference type="Pfam" id="PF12796">
    <property type="entry name" value="Ank_2"/>
    <property type="match status" value="1"/>
</dbReference>
<protein>
    <submittedName>
        <fullName evidence="3">Uncharacterized protein</fullName>
    </submittedName>
</protein>
<proteinExistence type="predicted"/>
<dbReference type="Proteomes" id="UP000682733">
    <property type="component" value="Unassembled WGS sequence"/>
</dbReference>
<keyword evidence="6" id="KW-1185">Reference proteome</keyword>
<dbReference type="Proteomes" id="UP000663829">
    <property type="component" value="Unassembled WGS sequence"/>
</dbReference>
<dbReference type="OrthoDB" id="10057496at2759"/>
<name>A0A815STB2_9BILA</name>
<accession>A0A815STB2</accession>